<dbReference type="PANTHER" id="PTHR13283">
    <property type="entry name" value="KREV INTERACTION TRAPPED 1-RELATED"/>
    <property type="match status" value="1"/>
</dbReference>
<dbReference type="InterPro" id="IPR011993">
    <property type="entry name" value="PH-like_dom_sf"/>
</dbReference>
<dbReference type="KEGG" id="dhe:111600805"/>
<dbReference type="InterPro" id="IPR019749">
    <property type="entry name" value="Band_41_domain"/>
</dbReference>
<dbReference type="RefSeq" id="XP_023172864.1">
    <property type="nucleotide sequence ID" value="XM_023317096.2"/>
</dbReference>
<evidence type="ECO:0000313" key="8">
    <source>
        <dbReference type="RefSeq" id="XP_023172867.1"/>
    </source>
</evidence>
<feature type="domain" description="FERM" evidence="3">
    <location>
        <begin position="398"/>
        <end position="744"/>
    </location>
</feature>
<dbReference type="GO" id="GO:0090090">
    <property type="term" value="P:negative regulation of canonical Wnt signaling pathway"/>
    <property type="evidence" value="ECO:0007669"/>
    <property type="project" value="TreeGrafter"/>
</dbReference>
<feature type="compositionally biased region" description="Low complexity" evidence="2">
    <location>
        <begin position="161"/>
        <end position="190"/>
    </location>
</feature>
<dbReference type="GO" id="GO:0009887">
    <property type="term" value="P:animal organ morphogenesis"/>
    <property type="evidence" value="ECO:0007669"/>
    <property type="project" value="UniProtKB-ARBA"/>
</dbReference>
<dbReference type="Gene3D" id="2.30.29.30">
    <property type="entry name" value="Pleckstrin-homology domain (PH domain)/Phosphotyrosine-binding domain (PTB)"/>
    <property type="match status" value="1"/>
</dbReference>
<dbReference type="OMA" id="VNHKDME"/>
<evidence type="ECO:0000259" key="3">
    <source>
        <dbReference type="PROSITE" id="PS50057"/>
    </source>
</evidence>
<gene>
    <name evidence="5 6 7 8" type="primary">LOC111600805</name>
</gene>
<organism evidence="4 6">
    <name type="scientific">Drosophila hydei</name>
    <name type="common">Fruit fly</name>
    <dbReference type="NCBI Taxonomy" id="7224"/>
    <lineage>
        <taxon>Eukaryota</taxon>
        <taxon>Metazoa</taxon>
        <taxon>Ecdysozoa</taxon>
        <taxon>Arthropoda</taxon>
        <taxon>Hexapoda</taxon>
        <taxon>Insecta</taxon>
        <taxon>Pterygota</taxon>
        <taxon>Neoptera</taxon>
        <taxon>Endopterygota</taxon>
        <taxon>Diptera</taxon>
        <taxon>Brachycera</taxon>
        <taxon>Muscomorpha</taxon>
        <taxon>Ephydroidea</taxon>
        <taxon>Drosophilidae</taxon>
        <taxon>Drosophila</taxon>
    </lineage>
</organism>
<dbReference type="CDD" id="cd14473">
    <property type="entry name" value="FERM_B-lobe"/>
    <property type="match status" value="1"/>
</dbReference>
<evidence type="ECO:0000313" key="6">
    <source>
        <dbReference type="RefSeq" id="XP_023172864.1"/>
    </source>
</evidence>
<keyword evidence="4" id="KW-1185">Reference proteome</keyword>
<dbReference type="RefSeq" id="XP_023172867.1">
    <property type="nucleotide sequence ID" value="XM_023317099.2"/>
</dbReference>
<dbReference type="InterPro" id="IPR014352">
    <property type="entry name" value="FERM/acyl-CoA-bd_prot_sf"/>
</dbReference>
<proteinExistence type="predicted"/>
<name>A0A6J1LZJ0_DROHY</name>
<accession>A0A6J1LZJ0</accession>
<dbReference type="AlphaFoldDB" id="A0A6J1LZJ0"/>
<dbReference type="OrthoDB" id="2142533at2759"/>
<dbReference type="SUPFAM" id="SSF47031">
    <property type="entry name" value="Second domain of FERM"/>
    <property type="match status" value="1"/>
</dbReference>
<dbReference type="GO" id="GO:0030182">
    <property type="term" value="P:neuron differentiation"/>
    <property type="evidence" value="ECO:0007669"/>
    <property type="project" value="UniProtKB-ARBA"/>
</dbReference>
<dbReference type="Pfam" id="PF24522">
    <property type="entry name" value="KRIT1_FRMD8_FERM_C"/>
    <property type="match status" value="1"/>
</dbReference>
<dbReference type="Pfam" id="PF00373">
    <property type="entry name" value="FERM_M"/>
    <property type="match status" value="1"/>
</dbReference>
<evidence type="ECO:0000256" key="2">
    <source>
        <dbReference type="SAM" id="MobiDB-lite"/>
    </source>
</evidence>
<dbReference type="Gene3D" id="3.10.20.90">
    <property type="entry name" value="Phosphatidylinositol 3-kinase Catalytic Subunit, Chain A, domain 1"/>
    <property type="match status" value="1"/>
</dbReference>
<feature type="compositionally biased region" description="Polar residues" evidence="2">
    <location>
        <begin position="149"/>
        <end position="160"/>
    </location>
</feature>
<dbReference type="Proteomes" id="UP000504633">
    <property type="component" value="Unplaced"/>
</dbReference>
<dbReference type="Gene3D" id="1.20.80.10">
    <property type="match status" value="1"/>
</dbReference>
<dbReference type="InterPro" id="IPR051594">
    <property type="entry name" value="KRIT1/FRMD8"/>
</dbReference>
<dbReference type="RefSeq" id="XP_023172865.1">
    <property type="nucleotide sequence ID" value="XM_023317097.2"/>
</dbReference>
<dbReference type="InterPro" id="IPR035963">
    <property type="entry name" value="FERM_2"/>
</dbReference>
<evidence type="ECO:0000313" key="7">
    <source>
        <dbReference type="RefSeq" id="XP_023172865.1"/>
    </source>
</evidence>
<dbReference type="PANTHER" id="PTHR13283:SF10">
    <property type="entry name" value="FERM DOMAIN-CONTAINING PROTEIN 8"/>
    <property type="match status" value="1"/>
</dbReference>
<sequence length="797" mass="88258">METNQYYCRSGAQQNLTSSTVSQQPLNKMCYEGNVGQEYVACSSTHVESGFNGREIPSKNGNSKSQIGNRSMGSPYAFSNCNSNSNSSSQCNNNSNNAGNYINIMTVPLGTLQYNRKKSTTQDYHSRLYYNTADVKCREDYYVGNNIKCSSETPSHQPMPQLTQNHQHVQHQLQHINQNSHSHQLQNNQQTTASSPSSGLEAIDDTVDCAVYSNATGNGRVVAATQTHMNNANVASCEQMSSQTPVSLVPVNVPVPPLMYTVHRVVTTAQIQTAVGSTFASTASVSSVVSSRNENDCMASAQMTSAMSMSANDTCHTGLHISDLGGNIITNGNSLGPLTGVRSSSGILTNYLPAQQKCTNSDVPKNPTISKRVVGNSSAYTSAGKSNAVVSRTLQNVIPTCVYLMSRVAVHMEIEGTDQCPSQVMLAAALGCEELGISNKLLAQSIFGLWMTSSLLELQLKAHHCPYIVRVAWSGLLEKYSNGNPIERKYDEPMIVLKRNVFFSKRDEEKIKDHRIVELLYEEAKHCVLNGRYIMEPVHSLMLGGIQARIELGPYNPHTHTVGFFRENQSRFLPKHVAKSSNWLWLPISQKNSAEIKLLEQFKRVPQTATTKKLMRKYLEFCWALPFYGAAFFHAQIEQPMRGIMSLVNHKDMEVLMAVNERGVFIIDCFENTLLLGLRYEEMSWDYAKPSASEDLECLTCIFLQFDTIENGMQISKLVQVFSKQAAMIDALISHFTGQLRKKKQDGSSTEQFHDEPNPIQSTGNGILCNKLSRLTLASFDEEGRCIGQMGSLSISY</sequence>
<feature type="region of interest" description="Disordered" evidence="2">
    <location>
        <begin position="149"/>
        <end position="200"/>
    </location>
</feature>
<dbReference type="InterPro" id="IPR057096">
    <property type="entry name" value="KRIT1_FRMD8_FERM_C"/>
</dbReference>
<evidence type="ECO:0000313" key="4">
    <source>
        <dbReference type="Proteomes" id="UP000504633"/>
    </source>
</evidence>
<dbReference type="InterPro" id="IPR000299">
    <property type="entry name" value="FERM_domain"/>
</dbReference>
<dbReference type="SMART" id="SM00295">
    <property type="entry name" value="B41"/>
    <property type="match status" value="1"/>
</dbReference>
<dbReference type="RefSeq" id="XP_023172863.1">
    <property type="nucleotide sequence ID" value="XM_023317095.2"/>
</dbReference>
<dbReference type="FunFam" id="1.20.80.10:FF:000029">
    <property type="entry name" value="Uncharacterized protein, isoform A"/>
    <property type="match status" value="1"/>
</dbReference>
<dbReference type="GO" id="GO:0005886">
    <property type="term" value="C:plasma membrane"/>
    <property type="evidence" value="ECO:0007669"/>
    <property type="project" value="TreeGrafter"/>
</dbReference>
<dbReference type="GeneID" id="111600805"/>
<dbReference type="PROSITE" id="PS50057">
    <property type="entry name" value="FERM_3"/>
    <property type="match status" value="1"/>
</dbReference>
<reference evidence="5 6" key="1">
    <citation type="submission" date="2025-04" db="UniProtKB">
        <authorList>
            <consortium name="RefSeq"/>
        </authorList>
    </citation>
    <scope>IDENTIFICATION</scope>
    <source>
        <strain evidence="5 6">15085-1641.00</strain>
        <tissue evidence="5 6">Whole body</tissue>
    </source>
</reference>
<evidence type="ECO:0000313" key="5">
    <source>
        <dbReference type="RefSeq" id="XP_023172863.1"/>
    </source>
</evidence>
<dbReference type="CTD" id="43019"/>
<dbReference type="InterPro" id="IPR019748">
    <property type="entry name" value="FERM_central"/>
</dbReference>
<evidence type="ECO:0000256" key="1">
    <source>
        <dbReference type="ARBA" id="ARBA00039547"/>
    </source>
</evidence>
<protein>
    <recommendedName>
        <fullName evidence="1">FERM domain-containing protein 8</fullName>
    </recommendedName>
</protein>